<organism evidence="2 3">
    <name type="scientific">Enterococcus gallinarum</name>
    <dbReference type="NCBI Taxonomy" id="1353"/>
    <lineage>
        <taxon>Bacteria</taxon>
        <taxon>Bacillati</taxon>
        <taxon>Bacillota</taxon>
        <taxon>Bacilli</taxon>
        <taxon>Lactobacillales</taxon>
        <taxon>Enterococcaceae</taxon>
        <taxon>Enterococcus</taxon>
    </lineage>
</organism>
<accession>A0AAE4L1V6</accession>
<sequence>MKEDHFRKEDENMGHNQLDHKRMWLEKLEKDLSELESLGYSKDSKVYKSAVQRTDKARKELNNSH</sequence>
<proteinExistence type="predicted"/>
<evidence type="ECO:0000313" key="3">
    <source>
        <dbReference type="Proteomes" id="UP001183682"/>
    </source>
</evidence>
<dbReference type="Proteomes" id="UP001183682">
    <property type="component" value="Unassembled WGS sequence"/>
</dbReference>
<dbReference type="RefSeq" id="WP_409534293.1">
    <property type="nucleotide sequence ID" value="NZ_JBKBEO010000020.1"/>
</dbReference>
<dbReference type="EMBL" id="JARPZN010000015">
    <property type="protein sequence ID" value="MDT2691475.1"/>
    <property type="molecule type" value="Genomic_DNA"/>
</dbReference>
<evidence type="ECO:0000313" key="2">
    <source>
        <dbReference type="EMBL" id="MDT2691475.1"/>
    </source>
</evidence>
<feature type="region of interest" description="Disordered" evidence="1">
    <location>
        <begin position="46"/>
        <end position="65"/>
    </location>
</feature>
<dbReference type="AlphaFoldDB" id="A0AAE4L1V6"/>
<gene>
    <name evidence="2" type="ORF">P7E30_14960</name>
</gene>
<reference evidence="2" key="1">
    <citation type="submission" date="2023-03" db="EMBL/GenBank/DDBJ databases">
        <authorList>
            <person name="Shen W."/>
            <person name="Cai J."/>
        </authorList>
    </citation>
    <scope>NUCLEOTIDE SEQUENCE</scope>
    <source>
        <strain evidence="2">K69-2</strain>
    </source>
</reference>
<protein>
    <submittedName>
        <fullName evidence="2">Uncharacterized protein</fullName>
    </submittedName>
</protein>
<comment type="caution">
    <text evidence="2">The sequence shown here is derived from an EMBL/GenBank/DDBJ whole genome shotgun (WGS) entry which is preliminary data.</text>
</comment>
<name>A0AAE4L1V6_ENTGA</name>
<evidence type="ECO:0000256" key="1">
    <source>
        <dbReference type="SAM" id="MobiDB-lite"/>
    </source>
</evidence>
<feature type="compositionally biased region" description="Basic and acidic residues" evidence="1">
    <location>
        <begin position="53"/>
        <end position="65"/>
    </location>
</feature>